<keyword evidence="1" id="KW-0479">Metal-binding</keyword>
<dbReference type="OrthoDB" id="21380at2759"/>
<feature type="compositionally biased region" description="Low complexity" evidence="5">
    <location>
        <begin position="1193"/>
        <end position="1204"/>
    </location>
</feature>
<feature type="region of interest" description="Disordered" evidence="5">
    <location>
        <begin position="866"/>
        <end position="959"/>
    </location>
</feature>
<feature type="compositionally biased region" description="Polar residues" evidence="5">
    <location>
        <begin position="1183"/>
        <end position="1192"/>
    </location>
</feature>
<dbReference type="EMBL" id="JAIWYP010000013">
    <property type="protein sequence ID" value="KAH3716168.1"/>
    <property type="molecule type" value="Genomic_DNA"/>
</dbReference>
<feature type="region of interest" description="Disordered" evidence="5">
    <location>
        <begin position="762"/>
        <end position="806"/>
    </location>
</feature>
<evidence type="ECO:0000256" key="4">
    <source>
        <dbReference type="PROSITE-ProRule" id="PRU00600"/>
    </source>
</evidence>
<feature type="compositionally biased region" description="Basic and acidic residues" evidence="5">
    <location>
        <begin position="252"/>
        <end position="261"/>
    </location>
</feature>
<dbReference type="GO" id="GO:0003676">
    <property type="term" value="F:nucleic acid binding"/>
    <property type="evidence" value="ECO:0007669"/>
    <property type="project" value="InterPro"/>
</dbReference>
<evidence type="ECO:0000256" key="2">
    <source>
        <dbReference type="ARBA" id="ARBA00022771"/>
    </source>
</evidence>
<proteinExistence type="predicted"/>
<evidence type="ECO:0000256" key="3">
    <source>
        <dbReference type="ARBA" id="ARBA00022833"/>
    </source>
</evidence>
<dbReference type="SMART" id="SM00586">
    <property type="entry name" value="ZnF_DBF"/>
    <property type="match status" value="1"/>
</dbReference>
<feature type="compositionally biased region" description="Polar residues" evidence="5">
    <location>
        <begin position="405"/>
        <end position="431"/>
    </location>
</feature>
<feature type="compositionally biased region" description="Acidic residues" evidence="5">
    <location>
        <begin position="1653"/>
        <end position="1662"/>
    </location>
</feature>
<keyword evidence="2 4" id="KW-0863">Zinc-finger</keyword>
<dbReference type="InterPro" id="IPR038545">
    <property type="entry name" value="Znf_DBF_sf"/>
</dbReference>
<accession>A0A9D4C2J8</accession>
<feature type="region of interest" description="Disordered" evidence="5">
    <location>
        <begin position="91"/>
        <end position="114"/>
    </location>
</feature>
<feature type="compositionally biased region" description="Basic and acidic residues" evidence="5">
    <location>
        <begin position="773"/>
        <end position="782"/>
    </location>
</feature>
<evidence type="ECO:0000256" key="5">
    <source>
        <dbReference type="SAM" id="MobiDB-lite"/>
    </source>
</evidence>
<dbReference type="PANTHER" id="PTHR15375">
    <property type="entry name" value="ACTIVATOR OF S-PHASE KINASE-RELATED"/>
    <property type="match status" value="1"/>
</dbReference>
<evidence type="ECO:0000313" key="7">
    <source>
        <dbReference type="EMBL" id="KAH3716168.1"/>
    </source>
</evidence>
<feature type="compositionally biased region" description="Polar residues" evidence="5">
    <location>
        <begin position="374"/>
        <end position="385"/>
    </location>
</feature>
<dbReference type="PROSITE" id="PS51265">
    <property type="entry name" value="ZF_DBF4"/>
    <property type="match status" value="1"/>
</dbReference>
<feature type="compositionally biased region" description="Basic and acidic residues" evidence="5">
    <location>
        <begin position="387"/>
        <end position="399"/>
    </location>
</feature>
<feature type="compositionally biased region" description="Basic and acidic residues" evidence="5">
    <location>
        <begin position="1663"/>
        <end position="1675"/>
    </location>
</feature>
<feature type="compositionally biased region" description="Polar residues" evidence="5">
    <location>
        <begin position="920"/>
        <end position="941"/>
    </location>
</feature>
<dbReference type="Gene3D" id="6.10.250.3410">
    <property type="entry name" value="DBF zinc finger"/>
    <property type="match status" value="1"/>
</dbReference>
<dbReference type="InterPro" id="IPR006572">
    <property type="entry name" value="Znf_DBF"/>
</dbReference>
<keyword evidence="8" id="KW-1185">Reference proteome</keyword>
<dbReference type="PANTHER" id="PTHR15375:SF26">
    <property type="entry name" value="PROTEIN CHIFFON"/>
    <property type="match status" value="1"/>
</dbReference>
<feature type="region of interest" description="Disordered" evidence="5">
    <location>
        <begin position="1018"/>
        <end position="1039"/>
    </location>
</feature>
<dbReference type="InterPro" id="IPR051590">
    <property type="entry name" value="Replication_Regulatory_Kinase"/>
</dbReference>
<feature type="compositionally biased region" description="Basic and acidic residues" evidence="5">
    <location>
        <begin position="1708"/>
        <end position="1719"/>
    </location>
</feature>
<reference evidence="7" key="2">
    <citation type="submission" date="2020-11" db="EMBL/GenBank/DDBJ databases">
        <authorList>
            <person name="McCartney M.A."/>
            <person name="Auch B."/>
            <person name="Kono T."/>
            <person name="Mallez S."/>
            <person name="Becker A."/>
            <person name="Gohl D.M."/>
            <person name="Silverstein K.A.T."/>
            <person name="Koren S."/>
            <person name="Bechman K.B."/>
            <person name="Herman A."/>
            <person name="Abrahante J.E."/>
            <person name="Garbe J."/>
        </authorList>
    </citation>
    <scope>NUCLEOTIDE SEQUENCE</scope>
    <source>
        <strain evidence="7">Duluth1</strain>
        <tissue evidence="7">Whole animal</tissue>
    </source>
</reference>
<feature type="region of interest" description="Disordered" evidence="5">
    <location>
        <begin position="641"/>
        <end position="665"/>
    </location>
</feature>
<feature type="region of interest" description="Disordered" evidence="5">
    <location>
        <begin position="247"/>
        <end position="269"/>
    </location>
</feature>
<feature type="compositionally biased region" description="Basic and acidic residues" evidence="5">
    <location>
        <begin position="902"/>
        <end position="919"/>
    </location>
</feature>
<dbReference type="GO" id="GO:0043539">
    <property type="term" value="F:protein serine/threonine kinase activator activity"/>
    <property type="evidence" value="ECO:0007669"/>
    <property type="project" value="TreeGrafter"/>
</dbReference>
<feature type="region of interest" description="Disordered" evidence="5">
    <location>
        <begin position="1091"/>
        <end position="1135"/>
    </location>
</feature>
<feature type="domain" description="DBF4-type" evidence="6">
    <location>
        <begin position="305"/>
        <end position="354"/>
    </location>
</feature>
<dbReference type="Proteomes" id="UP000828390">
    <property type="component" value="Unassembled WGS sequence"/>
</dbReference>
<feature type="compositionally biased region" description="Polar residues" evidence="5">
    <location>
        <begin position="559"/>
        <end position="569"/>
    </location>
</feature>
<keyword evidence="3" id="KW-0862">Zinc</keyword>
<evidence type="ECO:0000259" key="6">
    <source>
        <dbReference type="PROSITE" id="PS51265"/>
    </source>
</evidence>
<dbReference type="GO" id="GO:1901987">
    <property type="term" value="P:regulation of cell cycle phase transition"/>
    <property type="evidence" value="ECO:0007669"/>
    <property type="project" value="TreeGrafter"/>
</dbReference>
<gene>
    <name evidence="7" type="ORF">DPMN_058887</name>
</gene>
<feature type="region of interest" description="Disordered" evidence="5">
    <location>
        <begin position="1176"/>
        <end position="1230"/>
    </location>
</feature>
<dbReference type="FunFam" id="6.10.250.3410:FF:000001">
    <property type="entry name" value="Protein DBF4 homolog A"/>
    <property type="match status" value="1"/>
</dbReference>
<name>A0A9D4C2J8_DREPO</name>
<dbReference type="GO" id="GO:0008270">
    <property type="term" value="F:zinc ion binding"/>
    <property type="evidence" value="ECO:0007669"/>
    <property type="project" value="UniProtKB-KW"/>
</dbReference>
<feature type="region of interest" description="Disordered" evidence="5">
    <location>
        <begin position="1539"/>
        <end position="1558"/>
    </location>
</feature>
<comment type="caution">
    <text evidence="7">The sequence shown here is derived from an EMBL/GenBank/DDBJ whole genome shotgun (WGS) entry which is preliminary data.</text>
</comment>
<feature type="region of interest" description="Disordered" evidence="5">
    <location>
        <begin position="373"/>
        <end position="431"/>
    </location>
</feature>
<dbReference type="GO" id="GO:0031431">
    <property type="term" value="C:Dbf4-dependent protein kinase complex"/>
    <property type="evidence" value="ECO:0007669"/>
    <property type="project" value="TreeGrafter"/>
</dbReference>
<feature type="compositionally biased region" description="Polar residues" evidence="5">
    <location>
        <begin position="1689"/>
        <end position="1701"/>
    </location>
</feature>
<reference evidence="7" key="1">
    <citation type="journal article" date="2019" name="bioRxiv">
        <title>The Genome of the Zebra Mussel, Dreissena polymorpha: A Resource for Invasive Species Research.</title>
        <authorList>
            <person name="McCartney M.A."/>
            <person name="Auch B."/>
            <person name="Kono T."/>
            <person name="Mallez S."/>
            <person name="Zhang Y."/>
            <person name="Obille A."/>
            <person name="Becker A."/>
            <person name="Abrahante J.E."/>
            <person name="Garbe J."/>
            <person name="Badalamenti J.P."/>
            <person name="Herman A."/>
            <person name="Mangelson H."/>
            <person name="Liachko I."/>
            <person name="Sullivan S."/>
            <person name="Sone E.D."/>
            <person name="Koren S."/>
            <person name="Silverstein K.A.T."/>
            <person name="Beckman K.B."/>
            <person name="Gohl D.M."/>
        </authorList>
    </citation>
    <scope>NUCLEOTIDE SEQUENCE</scope>
    <source>
        <strain evidence="7">Duluth1</strain>
        <tissue evidence="7">Whole animal</tissue>
    </source>
</reference>
<evidence type="ECO:0000313" key="8">
    <source>
        <dbReference type="Proteomes" id="UP000828390"/>
    </source>
</evidence>
<protein>
    <recommendedName>
        <fullName evidence="6">DBF4-type domain-containing protein</fullName>
    </recommendedName>
</protein>
<evidence type="ECO:0000256" key="1">
    <source>
        <dbReference type="ARBA" id="ARBA00022723"/>
    </source>
</evidence>
<feature type="compositionally biased region" description="Polar residues" evidence="5">
    <location>
        <begin position="787"/>
        <end position="798"/>
    </location>
</feature>
<feature type="compositionally biased region" description="Polar residues" evidence="5">
    <location>
        <begin position="1093"/>
        <end position="1113"/>
    </location>
</feature>
<dbReference type="GO" id="GO:0010571">
    <property type="term" value="P:positive regulation of nuclear cell cycle DNA replication"/>
    <property type="evidence" value="ECO:0007669"/>
    <property type="project" value="TreeGrafter"/>
</dbReference>
<feature type="compositionally biased region" description="Polar residues" evidence="5">
    <location>
        <begin position="530"/>
        <end position="543"/>
    </location>
</feature>
<sequence length="2084" mass="235953">MKKETGAKYKVSPKGKRRLEYKSKSKLKLPLIGRTVYLDVKDAKTLKRLQTDLKTLGATLEEFVSCDINYLITSTPRPKGSQADPYRYGDISPTPSPFNCEPSPSPGNPEEKKVTSVTRGKALLEKARINTRQTSTLLDNAERWGIKIVSLEGAFKWIDKELKKLPKIAHTAKKSSKCISAYKTLKTPFIKCEAECFFYRPFYNEIDNWPRLNTDTPKGSCPFDGTLIKCGDESVEERGELMAAQVDMPSEDTPREEKDTIDSANTAAKPNNDKFVKKSDVDISGNNLILTAGELKRRKAAKRKQERKRGYCECCKLKYEDLDKHVQEDQHRRYVKDKSHYKALDILIDSGPSTSKFLQQILTRAIVQKRELTRNSQVSSSNTKPLETVRRSPRKDAAKSPRKLSASSPNLTAVQSMSKSKQSLSGKENCSPKQMLVQHTQVLVNEDILQHPKELSVNKTSVDIEIKDNVTIISHGSPNKCPQALEEGNGNLRKDETISLSNQSGFNDVRGTEGIERKKITKTRGKSYDNKSANNLTSPQTDNQLSAQEVSSAESCKNLRLSPQNNMGTVKSPLKDRDIVNSPCKHPEVKFTWKGCDIVSPKNLNKLQSMKLDTCSFNKSLNIITNSATSSDLQKEAVTFNQNDNEKDKSDSMKSVNNSNSKSKNKSSKYWTYVVGKVSEQITNKSDLPKELKILQDDSFRVSSNLTEGRMRIRKSINYVRNKIDHLSKKEFLEDADNLNDADTDDQIDKKQSAMAKNIVQSTVGNDCPNDDDNSKKDESNKKILATKSSQSLPTAFNEQKDEAETKEVQIRENNALDDCEQRREKSKNGKFWTYEPVIVTESESKGENIPFELRKLKGVMNLSKVNLHSPRRRRSRFLTNTDSENGDTQEKQSEYSCTKVSVKDTKGTNKENIIEKESVNTMKNTGLNSENDNFEQATEGKQNKPHGKHRNDDAKSSSKSRKQYWCYVPVESDYKDDVEDQNLPKELKGLKGLPEWFCDANSDGGCERRSKMIAKEQIHEDHQNEDKRGDKNIDQSKKEAKVDAVLAKECFEKLISCSSSKIRYEVSTDDFEACFAKAWRGLELPDFKNRSEPSFTFHSKTNSSKQSSVRQEMSSEDEASGKEVDNDEKSRQSAKAMNDNVIDHFVHSDIPSDIQTLNEDGQVLHFTKTLAERIKERPARRSSVQSCNLNQRSRSNSFSSNNSESKRSESSAKPVNSAPKRRSPKLSNLVSPEFVKNITKQKSCSRIASTKIMNKYKTQRQEIMASGYQGDDEVEKTPRVAASKVEKKKMNTLALKDCTVKSGCKDVIVYAETDIKSTLKSKSRKKKQFWEYVPVTVDNVGENDSDNKHLPREIRLLNGVSLSDGESRRKSRLCGITKSVDNLVVDDCTKDDGENVANGGYEKNNGERLALKDCAVKSVNKDAVLDSKTDAQSTSKSISRKKKQFWEYVPVTVDNIDENNSDNKYLPREIRLLNVVSLSDGESRRTSRLCGNKETVNAISVEQKKLELISRTKRVSVDDTDIGKDTVGRRQIVFNYETGESDNQSTKSKTNETKNKSVNEFDSIDIDDENIEKKGNVEPMEKQVDKSCHNRSTRKKKVFWDYEIVEENEEVGLSQKSKHKELQLISDSWNNWSETKSGKRSRSRSKYYGDHEETETEDSDSEILKVVEKSESVKVRRSKSPVFKSSSQTFKPNRVSSPVFNKSPGRKMKETVFRKNDPVEAQDGEISKNENPLGNPERNGRLTPDNSPIVGGAQSSGYSRTPREERKKMWKRKRLESKKKNVENEFKRRKIVSLNSDLRSSPRKKLATDFNCHTLKNLNEASQSSLRWEPIALKESEPEPESTEKVKLNKSWTLLSERSVSKLLSSEDDAESFNGFEEGDTSLPSDLSYNECSEIDVPKEDKEQWDIEDIANDNNEKARSMVQFERLVPPVMSSPWKHSNSSWDEACDSYVDRSLQNLTNSSFRAANSSMYYSFASPRKSPRKDFGFSSPVKSMSDCLAGRVCSETPTKKVAFQNEPKLESRVDEEIVFNFGSPQKNNRVYSPLKNVHGEVLDPSTSPVIQKVTYTPVSIERVPKRAKRSTNF</sequence>
<dbReference type="Pfam" id="PF07535">
    <property type="entry name" value="zf-DBF"/>
    <property type="match status" value="1"/>
</dbReference>
<feature type="region of interest" description="Disordered" evidence="5">
    <location>
        <begin position="502"/>
        <end position="543"/>
    </location>
</feature>
<organism evidence="7 8">
    <name type="scientific">Dreissena polymorpha</name>
    <name type="common">Zebra mussel</name>
    <name type="synonym">Mytilus polymorpha</name>
    <dbReference type="NCBI Taxonomy" id="45954"/>
    <lineage>
        <taxon>Eukaryota</taxon>
        <taxon>Metazoa</taxon>
        <taxon>Spiralia</taxon>
        <taxon>Lophotrochozoa</taxon>
        <taxon>Mollusca</taxon>
        <taxon>Bivalvia</taxon>
        <taxon>Autobranchia</taxon>
        <taxon>Heteroconchia</taxon>
        <taxon>Euheterodonta</taxon>
        <taxon>Imparidentia</taxon>
        <taxon>Neoheterodontei</taxon>
        <taxon>Myida</taxon>
        <taxon>Dreissenoidea</taxon>
        <taxon>Dreissenidae</taxon>
        <taxon>Dreissena</taxon>
    </lineage>
</organism>
<feature type="compositionally biased region" description="Low complexity" evidence="5">
    <location>
        <begin position="653"/>
        <end position="662"/>
    </location>
</feature>
<feature type="region of interest" description="Disordered" evidence="5">
    <location>
        <begin position="559"/>
        <end position="578"/>
    </location>
</feature>
<feature type="region of interest" description="Disordered" evidence="5">
    <location>
        <begin position="1632"/>
        <end position="1777"/>
    </location>
</feature>
<feature type="compositionally biased region" description="Basic and acidic residues" evidence="5">
    <location>
        <begin position="1120"/>
        <end position="1132"/>
    </location>
</feature>